<organism evidence="2 3">
    <name type="scientific">Desulfosarcina alkanivorans</name>
    <dbReference type="NCBI Taxonomy" id="571177"/>
    <lineage>
        <taxon>Bacteria</taxon>
        <taxon>Pseudomonadati</taxon>
        <taxon>Thermodesulfobacteriota</taxon>
        <taxon>Desulfobacteria</taxon>
        <taxon>Desulfobacterales</taxon>
        <taxon>Desulfosarcinaceae</taxon>
        <taxon>Desulfosarcina</taxon>
    </lineage>
</organism>
<evidence type="ECO:0000313" key="2">
    <source>
        <dbReference type="EMBL" id="BBO71268.1"/>
    </source>
</evidence>
<dbReference type="EMBL" id="AP021874">
    <property type="protein sequence ID" value="BBO71268.1"/>
    <property type="molecule type" value="Genomic_DNA"/>
</dbReference>
<dbReference type="RefSeq" id="WP_155319133.1">
    <property type="nucleotide sequence ID" value="NZ_AP021874.1"/>
</dbReference>
<evidence type="ECO:0000259" key="1">
    <source>
        <dbReference type="SMART" id="SM00909"/>
    </source>
</evidence>
<evidence type="ECO:0000313" key="3">
    <source>
        <dbReference type="Proteomes" id="UP000427906"/>
    </source>
</evidence>
<dbReference type="InterPro" id="IPR019606">
    <property type="entry name" value="GerMN"/>
</dbReference>
<keyword evidence="3" id="KW-1185">Reference proteome</keyword>
<sequence>MGNPERYQRIFDSGQPLLRHVLWLVLAGAWFLGAGPVPDCLAGKGDKQVVHLYFSDATRPFLIAEERVVVNPGDPRAFGRQLILELINGSARGHLAAIPGGTKLRSFFLLEDGTAVVDFTAHLRENHPGSCRREQLTLFSIANSLILNVTEIERVKILIDGAEAQTLAGHLPLEFPLTADMLLTR</sequence>
<reference evidence="2 3" key="1">
    <citation type="submission" date="2019-11" db="EMBL/GenBank/DDBJ databases">
        <title>Comparative genomics of hydrocarbon-degrading Desulfosarcina strains.</title>
        <authorList>
            <person name="Watanabe M."/>
            <person name="Kojima H."/>
            <person name="Fukui M."/>
        </authorList>
    </citation>
    <scope>NUCLEOTIDE SEQUENCE [LARGE SCALE GENOMIC DNA]</scope>
    <source>
        <strain evidence="2 3">PL12</strain>
    </source>
</reference>
<dbReference type="KEGG" id="dalk:DSCA_51980"/>
<protein>
    <recommendedName>
        <fullName evidence="1">GerMN domain-containing protein</fullName>
    </recommendedName>
</protein>
<dbReference type="OrthoDB" id="9809406at2"/>
<accession>A0A5K7YRC5</accession>
<feature type="domain" description="GerMN" evidence="1">
    <location>
        <begin position="79"/>
        <end position="168"/>
    </location>
</feature>
<dbReference type="SMART" id="SM00909">
    <property type="entry name" value="Germane"/>
    <property type="match status" value="1"/>
</dbReference>
<dbReference type="Proteomes" id="UP000427906">
    <property type="component" value="Chromosome"/>
</dbReference>
<dbReference type="Pfam" id="PF10646">
    <property type="entry name" value="Germane"/>
    <property type="match status" value="1"/>
</dbReference>
<dbReference type="AlphaFoldDB" id="A0A5K7YRC5"/>
<proteinExistence type="predicted"/>
<gene>
    <name evidence="2" type="ORF">DSCA_51980</name>
</gene>
<name>A0A5K7YRC5_9BACT</name>